<evidence type="ECO:0000313" key="6">
    <source>
        <dbReference type="EMBL" id="QQO08486.1"/>
    </source>
</evidence>
<dbReference type="AlphaFoldDB" id="A0A7T7XLG9"/>
<dbReference type="Pfam" id="PF01547">
    <property type="entry name" value="SBP_bac_1"/>
    <property type="match status" value="1"/>
</dbReference>
<comment type="similarity">
    <text evidence="2">Belongs to the bacterial solute-binding protein 1 family.</text>
</comment>
<comment type="subcellular location">
    <subcellularLocation>
        <location evidence="1">Periplasm</location>
    </subcellularLocation>
</comment>
<dbReference type="InterPro" id="IPR006059">
    <property type="entry name" value="SBP"/>
</dbReference>
<dbReference type="InterPro" id="IPR050490">
    <property type="entry name" value="Bact_solute-bd_prot1"/>
</dbReference>
<dbReference type="Gene3D" id="3.40.190.10">
    <property type="entry name" value="Periplasmic binding protein-like II"/>
    <property type="match status" value="1"/>
</dbReference>
<evidence type="ECO:0000313" key="7">
    <source>
        <dbReference type="Proteomes" id="UP000595917"/>
    </source>
</evidence>
<evidence type="ECO:0000256" key="2">
    <source>
        <dbReference type="ARBA" id="ARBA00008520"/>
    </source>
</evidence>
<dbReference type="PROSITE" id="PS51257">
    <property type="entry name" value="PROKAR_LIPOPROTEIN"/>
    <property type="match status" value="1"/>
</dbReference>
<keyword evidence="3" id="KW-0813">Transport</keyword>
<dbReference type="PANTHER" id="PTHR43649:SF34">
    <property type="entry name" value="ABC TRANSPORTER PERIPLASMIC-BINDING PROTEIN YCJN-RELATED"/>
    <property type="match status" value="1"/>
</dbReference>
<dbReference type="Proteomes" id="UP000595917">
    <property type="component" value="Chromosome"/>
</dbReference>
<feature type="chain" id="PRO_5031109654" evidence="5">
    <location>
        <begin position="23"/>
        <end position="424"/>
    </location>
</feature>
<reference evidence="6" key="1">
    <citation type="submission" date="2021-01" db="EMBL/GenBank/DDBJ databases">
        <title>Description of Breznakiella homolactica.</title>
        <authorList>
            <person name="Song Y."/>
            <person name="Brune A."/>
        </authorList>
    </citation>
    <scope>NUCLEOTIDE SEQUENCE</scope>
    <source>
        <strain evidence="6">RmG30</strain>
    </source>
</reference>
<dbReference type="KEGG" id="bhc:JFL75_16335"/>
<dbReference type="SUPFAM" id="SSF53850">
    <property type="entry name" value="Periplasmic binding protein-like II"/>
    <property type="match status" value="1"/>
</dbReference>
<dbReference type="PANTHER" id="PTHR43649">
    <property type="entry name" value="ARABINOSE-BINDING PROTEIN-RELATED"/>
    <property type="match status" value="1"/>
</dbReference>
<evidence type="ECO:0000256" key="5">
    <source>
        <dbReference type="SAM" id="SignalP"/>
    </source>
</evidence>
<evidence type="ECO:0000256" key="1">
    <source>
        <dbReference type="ARBA" id="ARBA00004418"/>
    </source>
</evidence>
<sequence length="424" mass="47163">MKKIITGALVILMAAAMFTACSGRSSSSGDNKDVTFWYAYKGDEAVAFENAIAKYNESQSNYVVQGLSVTDQQKLIVALASNEAPDAFTLSNQDVINFQTNGLLQGLKPYIDKDRYDMSIYSDKSLEANSVGGEAFALPLSGYTIQMFYNKDILKEIGYDEPPATMEEMYEMAVKATQTDRNGNITRLGYPLFPLASARQELIYGFGGRWWADDGKTLTPENPHNIESLKMNVQYRNLYGIEKVQAFVATANTNRYTAQDMFFAGKQLFRLDGSWLPTMMQNFNSTVNYGIALVPGTKANPQNRGVSRFETSSVSIPITAKNKDGAWDFIKWLSNTEGNKILLQGIGNLPALKSLYTDPEILAKPGFPEFIDALELEKGIQYPQIADFAKYVSLINEHLDYVYAGMQTPEKAMENLAKQSANLK</sequence>
<keyword evidence="7" id="KW-1185">Reference proteome</keyword>
<evidence type="ECO:0000256" key="3">
    <source>
        <dbReference type="ARBA" id="ARBA00022448"/>
    </source>
</evidence>
<dbReference type="CDD" id="cd14748">
    <property type="entry name" value="PBP2_UgpB"/>
    <property type="match status" value="1"/>
</dbReference>
<organism evidence="6 7">
    <name type="scientific">Breznakiella homolactica</name>
    <dbReference type="NCBI Taxonomy" id="2798577"/>
    <lineage>
        <taxon>Bacteria</taxon>
        <taxon>Pseudomonadati</taxon>
        <taxon>Spirochaetota</taxon>
        <taxon>Spirochaetia</taxon>
        <taxon>Spirochaetales</taxon>
        <taxon>Breznakiellaceae</taxon>
        <taxon>Breznakiella</taxon>
    </lineage>
</organism>
<accession>A0A7T7XLG9</accession>
<feature type="signal peptide" evidence="5">
    <location>
        <begin position="1"/>
        <end position="22"/>
    </location>
</feature>
<proteinExistence type="inferred from homology"/>
<name>A0A7T7XLG9_9SPIR</name>
<gene>
    <name evidence="6" type="ORF">JFL75_16335</name>
</gene>
<dbReference type="RefSeq" id="WP_215625792.1">
    <property type="nucleotide sequence ID" value="NZ_CP067089.2"/>
</dbReference>
<evidence type="ECO:0000256" key="4">
    <source>
        <dbReference type="ARBA" id="ARBA00022729"/>
    </source>
</evidence>
<protein>
    <submittedName>
        <fullName evidence="6">ABC transporter substrate-binding protein</fullName>
    </submittedName>
</protein>
<dbReference type="GO" id="GO:0042597">
    <property type="term" value="C:periplasmic space"/>
    <property type="evidence" value="ECO:0007669"/>
    <property type="project" value="UniProtKB-SubCell"/>
</dbReference>
<dbReference type="EMBL" id="CP067089">
    <property type="protein sequence ID" value="QQO08486.1"/>
    <property type="molecule type" value="Genomic_DNA"/>
</dbReference>
<keyword evidence="4 5" id="KW-0732">Signal</keyword>